<dbReference type="InterPro" id="IPR005532">
    <property type="entry name" value="SUMF_dom"/>
</dbReference>
<dbReference type="RefSeq" id="WP_284915443.1">
    <property type="nucleotide sequence ID" value="NZ_CP126980.1"/>
</dbReference>
<dbReference type="InterPro" id="IPR051043">
    <property type="entry name" value="Sulfatase_Mod_Factor_Kinase"/>
</dbReference>
<evidence type="ECO:0000259" key="1">
    <source>
        <dbReference type="Pfam" id="PF03781"/>
    </source>
</evidence>
<dbReference type="InterPro" id="IPR016187">
    <property type="entry name" value="CTDL_fold"/>
</dbReference>
<proteinExistence type="predicted"/>
<dbReference type="PANTHER" id="PTHR23150">
    <property type="entry name" value="SULFATASE MODIFYING FACTOR 1, 2"/>
    <property type="match status" value="1"/>
</dbReference>
<dbReference type="PANTHER" id="PTHR23150:SF19">
    <property type="entry name" value="FORMYLGLYCINE-GENERATING ENZYME"/>
    <property type="match status" value="1"/>
</dbReference>
<keyword evidence="3" id="KW-1185">Reference proteome</keyword>
<organism evidence="2 3">
    <name type="scientific">Actinoplanes oblitus</name>
    <dbReference type="NCBI Taxonomy" id="3040509"/>
    <lineage>
        <taxon>Bacteria</taxon>
        <taxon>Bacillati</taxon>
        <taxon>Actinomycetota</taxon>
        <taxon>Actinomycetes</taxon>
        <taxon>Micromonosporales</taxon>
        <taxon>Micromonosporaceae</taxon>
        <taxon>Actinoplanes</taxon>
    </lineage>
</organism>
<evidence type="ECO:0000313" key="3">
    <source>
        <dbReference type="Proteomes" id="UP001240150"/>
    </source>
</evidence>
<accession>A0ABY8W8W4</accession>
<dbReference type="EMBL" id="CP126980">
    <property type="protein sequence ID" value="WIM94240.1"/>
    <property type="molecule type" value="Genomic_DNA"/>
</dbReference>
<protein>
    <submittedName>
        <fullName evidence="2">Formylglycine-generating enzyme family protein</fullName>
    </submittedName>
</protein>
<sequence length="288" mass="31079">MTDGAGTSPPSPPPAGSVVADLVALGGGTFRMGSDDRYAYQEDGEGPVRRVRVAPFEIAATCVSNLDFAAFVDATGHRTTAERCGTSFVFAGLLPDDFPPTAAVAAAPWWREVPGACWRRPEGGASTLDGRGDHPVVHVSWDDAVAYCRWAGLRLPTEPEWEYAARGGLDGMRFPWGDQLRPGGEHRMNVWQGDFPARNTLADGYLGTAPAGAFPPNGYGLYNMTGNVWEWTADRFGGDRLADDRRALRGGSYLCHSSYCFRYRVSARMGNTPDSSTGNIGFRCARST</sequence>
<reference evidence="2 3" key="1">
    <citation type="submission" date="2023-06" db="EMBL/GenBank/DDBJ databases">
        <authorList>
            <person name="Yushchuk O."/>
            <person name="Binda E."/>
            <person name="Ruckert-Reed C."/>
            <person name="Fedorenko V."/>
            <person name="Kalinowski J."/>
            <person name="Marinelli F."/>
        </authorList>
    </citation>
    <scope>NUCLEOTIDE SEQUENCE [LARGE SCALE GENOMIC DNA]</scope>
    <source>
        <strain evidence="2 3">NRRL 3884</strain>
    </source>
</reference>
<dbReference type="Proteomes" id="UP001240150">
    <property type="component" value="Chromosome"/>
</dbReference>
<dbReference type="SUPFAM" id="SSF56436">
    <property type="entry name" value="C-type lectin-like"/>
    <property type="match status" value="1"/>
</dbReference>
<gene>
    <name evidence="2" type="ORF">ACTOB_006245</name>
</gene>
<evidence type="ECO:0000313" key="2">
    <source>
        <dbReference type="EMBL" id="WIM94240.1"/>
    </source>
</evidence>
<name>A0ABY8W8W4_9ACTN</name>
<dbReference type="Pfam" id="PF03781">
    <property type="entry name" value="FGE-sulfatase"/>
    <property type="match status" value="1"/>
</dbReference>
<dbReference type="InterPro" id="IPR042095">
    <property type="entry name" value="SUMF_sf"/>
</dbReference>
<feature type="domain" description="Sulfatase-modifying factor enzyme-like" evidence="1">
    <location>
        <begin position="20"/>
        <end position="286"/>
    </location>
</feature>
<dbReference type="Gene3D" id="3.90.1580.10">
    <property type="entry name" value="paralog of FGE (formylglycine-generating enzyme)"/>
    <property type="match status" value="1"/>
</dbReference>